<dbReference type="Proteomes" id="UP000499080">
    <property type="component" value="Unassembled WGS sequence"/>
</dbReference>
<accession>A0A4Y2CU69</accession>
<dbReference type="GO" id="GO:0032259">
    <property type="term" value="P:methylation"/>
    <property type="evidence" value="ECO:0007669"/>
    <property type="project" value="UniProtKB-KW"/>
</dbReference>
<dbReference type="OrthoDB" id="6432034at2759"/>
<reference evidence="1 2" key="1">
    <citation type="journal article" date="2019" name="Sci. Rep.">
        <title>Orb-weaving spider Araneus ventricosus genome elucidates the spidroin gene catalogue.</title>
        <authorList>
            <person name="Kono N."/>
            <person name="Nakamura H."/>
            <person name="Ohtoshi R."/>
            <person name="Moran D.A.P."/>
            <person name="Shinohara A."/>
            <person name="Yoshida Y."/>
            <person name="Fujiwara M."/>
            <person name="Mori M."/>
            <person name="Tomita M."/>
            <person name="Arakawa K."/>
        </authorList>
    </citation>
    <scope>NUCLEOTIDE SEQUENCE [LARGE SCALE GENOMIC DNA]</scope>
</reference>
<dbReference type="GO" id="GO:0003676">
    <property type="term" value="F:nucleic acid binding"/>
    <property type="evidence" value="ECO:0007669"/>
    <property type="project" value="InterPro"/>
</dbReference>
<organism evidence="1 2">
    <name type="scientific">Araneus ventricosus</name>
    <name type="common">Orbweaver spider</name>
    <name type="synonym">Epeira ventricosa</name>
    <dbReference type="NCBI Taxonomy" id="182803"/>
    <lineage>
        <taxon>Eukaryota</taxon>
        <taxon>Metazoa</taxon>
        <taxon>Ecdysozoa</taxon>
        <taxon>Arthropoda</taxon>
        <taxon>Chelicerata</taxon>
        <taxon>Arachnida</taxon>
        <taxon>Araneae</taxon>
        <taxon>Araneomorphae</taxon>
        <taxon>Entelegynae</taxon>
        <taxon>Araneoidea</taxon>
        <taxon>Araneidae</taxon>
        <taxon>Araneus</taxon>
    </lineage>
</organism>
<comment type="caution">
    <text evidence="1">The sequence shown here is derived from an EMBL/GenBank/DDBJ whole genome shotgun (WGS) entry which is preliminary data.</text>
</comment>
<sequence>MTARSHSAQRTRKHLEDFKWEILDLPTYSPDLAPSGYHLFGCLKKHLCGQRFHTLEEAQQALLTWLGNFEQDFFEKGMDDLVPRWNKCFDHYGSFVE</sequence>
<dbReference type="Gene3D" id="3.30.420.10">
    <property type="entry name" value="Ribonuclease H-like superfamily/Ribonuclease H"/>
    <property type="match status" value="1"/>
</dbReference>
<evidence type="ECO:0000313" key="2">
    <source>
        <dbReference type="Proteomes" id="UP000499080"/>
    </source>
</evidence>
<keyword evidence="2" id="KW-1185">Reference proteome</keyword>
<dbReference type="InterPro" id="IPR036397">
    <property type="entry name" value="RNaseH_sf"/>
</dbReference>
<proteinExistence type="predicted"/>
<keyword evidence="1" id="KW-0808">Transferase</keyword>
<keyword evidence="1" id="KW-0489">Methyltransferase</keyword>
<dbReference type="PANTHER" id="PTHR46060:SF1">
    <property type="entry name" value="MARINER MOS1 TRANSPOSASE-LIKE PROTEIN"/>
    <property type="match status" value="1"/>
</dbReference>
<evidence type="ECO:0000313" key="1">
    <source>
        <dbReference type="EMBL" id="GBM08031.1"/>
    </source>
</evidence>
<dbReference type="InterPro" id="IPR052709">
    <property type="entry name" value="Transposase-MT_Hybrid"/>
</dbReference>
<dbReference type="GO" id="GO:0008168">
    <property type="term" value="F:methyltransferase activity"/>
    <property type="evidence" value="ECO:0007669"/>
    <property type="project" value="UniProtKB-KW"/>
</dbReference>
<protein>
    <submittedName>
        <fullName evidence="1">Histone-lysine N-methyltransferase SETMAR</fullName>
    </submittedName>
</protein>
<dbReference type="AlphaFoldDB" id="A0A4Y2CU69"/>
<dbReference type="EMBL" id="BGPR01000250">
    <property type="protein sequence ID" value="GBM08031.1"/>
    <property type="molecule type" value="Genomic_DNA"/>
</dbReference>
<gene>
    <name evidence="1" type="primary">SETMAR_279</name>
    <name evidence="1" type="ORF">AVEN_71469_1</name>
</gene>
<name>A0A4Y2CU69_ARAVE</name>
<dbReference type="PANTHER" id="PTHR46060">
    <property type="entry name" value="MARINER MOS1 TRANSPOSASE-LIKE PROTEIN"/>
    <property type="match status" value="1"/>
</dbReference>